<dbReference type="Pfam" id="PF25944">
    <property type="entry name" value="Beta-barrel_RND"/>
    <property type="match status" value="1"/>
</dbReference>
<dbReference type="RefSeq" id="WP_111470010.1">
    <property type="nucleotide sequence ID" value="NZ_QLIX01000007.1"/>
</dbReference>
<dbReference type="EMBL" id="QLIX01000007">
    <property type="protein sequence ID" value="RAI58802.1"/>
    <property type="molecule type" value="Genomic_DNA"/>
</dbReference>
<name>A0A327M8Z9_9PROT</name>
<dbReference type="Pfam" id="PF25967">
    <property type="entry name" value="RND-MFP_C"/>
    <property type="match status" value="1"/>
</dbReference>
<dbReference type="SUPFAM" id="SSF111369">
    <property type="entry name" value="HlyD-like secretion proteins"/>
    <property type="match status" value="1"/>
</dbReference>
<comment type="caution">
    <text evidence="11">The sequence shown here is derived from an EMBL/GenBank/DDBJ whole genome shotgun (WGS) entry which is preliminary data.</text>
</comment>
<proteinExistence type="inferred from homology"/>
<dbReference type="GO" id="GO:1990281">
    <property type="term" value="C:efflux pump complex"/>
    <property type="evidence" value="ECO:0007669"/>
    <property type="project" value="TreeGrafter"/>
</dbReference>
<protein>
    <submittedName>
        <fullName evidence="11">Efflux RND transporter periplasmic adaptor subunit</fullName>
    </submittedName>
</protein>
<dbReference type="OrthoDB" id="9783047at2"/>
<dbReference type="NCBIfam" id="TIGR01730">
    <property type="entry name" value="RND_mfp"/>
    <property type="match status" value="1"/>
</dbReference>
<evidence type="ECO:0000256" key="2">
    <source>
        <dbReference type="ARBA" id="ARBA00009477"/>
    </source>
</evidence>
<evidence type="ECO:0000259" key="9">
    <source>
        <dbReference type="Pfam" id="PF25944"/>
    </source>
</evidence>
<dbReference type="PANTHER" id="PTHR30469">
    <property type="entry name" value="MULTIDRUG RESISTANCE PROTEIN MDTA"/>
    <property type="match status" value="1"/>
</dbReference>
<evidence type="ECO:0000313" key="11">
    <source>
        <dbReference type="EMBL" id="RAI58802.1"/>
    </source>
</evidence>
<dbReference type="InterPro" id="IPR058624">
    <property type="entry name" value="MdtA-like_HH"/>
</dbReference>
<evidence type="ECO:0000256" key="3">
    <source>
        <dbReference type="ARBA" id="ARBA00022448"/>
    </source>
</evidence>
<evidence type="ECO:0000256" key="6">
    <source>
        <dbReference type="ARBA" id="ARBA00023136"/>
    </source>
</evidence>
<organism evidence="11 12">
    <name type="scientific">Roseicella frigidaeris</name>
    <dbReference type="NCBI Taxonomy" id="2230885"/>
    <lineage>
        <taxon>Bacteria</taxon>
        <taxon>Pseudomonadati</taxon>
        <taxon>Pseudomonadota</taxon>
        <taxon>Alphaproteobacteria</taxon>
        <taxon>Acetobacterales</taxon>
        <taxon>Roseomonadaceae</taxon>
        <taxon>Roseicella</taxon>
    </lineage>
</organism>
<dbReference type="InterPro" id="IPR058626">
    <property type="entry name" value="MdtA-like_b-barrel"/>
</dbReference>
<dbReference type="Pfam" id="PF25876">
    <property type="entry name" value="HH_MFP_RND"/>
    <property type="match status" value="1"/>
</dbReference>
<evidence type="ECO:0000256" key="4">
    <source>
        <dbReference type="ARBA" id="ARBA00022475"/>
    </source>
</evidence>
<dbReference type="Gene3D" id="1.10.287.470">
    <property type="entry name" value="Helix hairpin bin"/>
    <property type="match status" value="1"/>
</dbReference>
<feature type="domain" description="Multidrug resistance protein MdtA-like barrel-sandwich hybrid" evidence="8">
    <location>
        <begin position="71"/>
        <end position="212"/>
    </location>
</feature>
<evidence type="ECO:0000259" key="10">
    <source>
        <dbReference type="Pfam" id="PF25967"/>
    </source>
</evidence>
<feature type="domain" description="Multidrug resistance protein MdtA-like beta-barrel" evidence="9">
    <location>
        <begin position="217"/>
        <end position="320"/>
    </location>
</feature>
<keyword evidence="3" id="KW-0813">Transport</keyword>
<reference evidence="12" key="1">
    <citation type="submission" date="2018-06" db="EMBL/GenBank/DDBJ databases">
        <authorList>
            <person name="Khan S.A."/>
        </authorList>
    </citation>
    <scope>NUCLEOTIDE SEQUENCE [LARGE SCALE GENOMIC DNA]</scope>
    <source>
        <strain evidence="12">DB-1506</strain>
    </source>
</reference>
<keyword evidence="12" id="KW-1185">Reference proteome</keyword>
<dbReference type="InterPro" id="IPR058625">
    <property type="entry name" value="MdtA-like_BSH"/>
</dbReference>
<accession>A0A327M8Z9</accession>
<evidence type="ECO:0000256" key="5">
    <source>
        <dbReference type="ARBA" id="ARBA00022519"/>
    </source>
</evidence>
<dbReference type="GO" id="GO:0015562">
    <property type="term" value="F:efflux transmembrane transporter activity"/>
    <property type="evidence" value="ECO:0007669"/>
    <property type="project" value="TreeGrafter"/>
</dbReference>
<keyword evidence="5" id="KW-0997">Cell inner membrane</keyword>
<keyword evidence="6" id="KW-0472">Membrane</keyword>
<evidence type="ECO:0000259" key="7">
    <source>
        <dbReference type="Pfam" id="PF25876"/>
    </source>
</evidence>
<feature type="domain" description="Multidrug resistance protein MdtA-like C-terminal permuted SH3" evidence="10">
    <location>
        <begin position="326"/>
        <end position="386"/>
    </location>
</feature>
<evidence type="ECO:0000256" key="1">
    <source>
        <dbReference type="ARBA" id="ARBA00004236"/>
    </source>
</evidence>
<dbReference type="InterPro" id="IPR058627">
    <property type="entry name" value="MdtA-like_C"/>
</dbReference>
<evidence type="ECO:0000313" key="12">
    <source>
        <dbReference type="Proteomes" id="UP000249065"/>
    </source>
</evidence>
<dbReference type="PANTHER" id="PTHR30469:SF12">
    <property type="entry name" value="MULTIDRUG RESISTANCE PROTEIN MDTA"/>
    <property type="match status" value="1"/>
</dbReference>
<dbReference type="Pfam" id="PF25917">
    <property type="entry name" value="BSH_RND"/>
    <property type="match status" value="1"/>
</dbReference>
<dbReference type="AlphaFoldDB" id="A0A327M8Z9"/>
<dbReference type="InterPro" id="IPR006143">
    <property type="entry name" value="RND_pump_MFP"/>
</dbReference>
<comment type="similarity">
    <text evidence="2">Belongs to the membrane fusion protein (MFP) (TC 8.A.1) family.</text>
</comment>
<dbReference type="Gene3D" id="2.40.30.170">
    <property type="match status" value="1"/>
</dbReference>
<comment type="subcellular location">
    <subcellularLocation>
        <location evidence="1">Cell membrane</location>
    </subcellularLocation>
</comment>
<sequence length="405" mass="42443">MQSGRARAGALLVLGLIAAGFGAWRLLTGRGADAQPQAAAEAPVAVTLATAEQRDLPIWRGGLGNVQAFQTVTIRSRVDGQLERVAFTEGQDVRQGDLLAQIDPRPYRAALDQAAAQQARDEAQLANARLDLQRYQTLSRSEGASKQQLDTQRAQVAQLEATVQADAANLDSARTQLDYTRITAPLSGRLGVRLVDPGNIVHAGDTTGLVVIAQIHPIALLLTLPQDDLAAVLRRQREALGDRALAQVKPGDGTAPGEPPPGGLPVQALAQDGRVLAEGSLLLADNRIDPASGTIQLKAAFPNADDALWPGQLVGARLLLETRRGAVTVPAAAVQRGRDGPFAYVLQPDRTVALRQLRLGPIAEGLALIESGIAAGEQVVTDGIHRLRPGARVAPAPAQPASPAA</sequence>
<gene>
    <name evidence="11" type="ORF">DOO78_12050</name>
</gene>
<dbReference type="Proteomes" id="UP000249065">
    <property type="component" value="Unassembled WGS sequence"/>
</dbReference>
<dbReference type="Gene3D" id="2.40.420.20">
    <property type="match status" value="1"/>
</dbReference>
<keyword evidence="4" id="KW-1003">Cell membrane</keyword>
<evidence type="ECO:0000259" key="8">
    <source>
        <dbReference type="Pfam" id="PF25917"/>
    </source>
</evidence>
<feature type="domain" description="Multidrug resistance protein MdtA-like alpha-helical hairpin" evidence="7">
    <location>
        <begin position="111"/>
        <end position="180"/>
    </location>
</feature>
<dbReference type="Gene3D" id="2.40.50.100">
    <property type="match status" value="1"/>
</dbReference>